<sequence>MLTKQNALFVTVRQTPKVHEGVHHRAHSHLLRVCLALCDEES</sequence>
<name>A0AAJ5UTA2_9BACI</name>
<evidence type="ECO:0000313" key="1">
    <source>
        <dbReference type="EMBL" id="WDV08846.1"/>
    </source>
</evidence>
<organism evidence="1 2">
    <name type="scientific">Lysinibacillus irui</name>
    <dbReference type="NCBI Taxonomy" id="2998077"/>
    <lineage>
        <taxon>Bacteria</taxon>
        <taxon>Bacillati</taxon>
        <taxon>Bacillota</taxon>
        <taxon>Bacilli</taxon>
        <taxon>Bacillales</taxon>
        <taxon>Bacillaceae</taxon>
        <taxon>Lysinibacillus</taxon>
    </lineage>
</organism>
<dbReference type="Proteomes" id="UP001219585">
    <property type="component" value="Chromosome"/>
</dbReference>
<proteinExistence type="predicted"/>
<dbReference type="RefSeq" id="WP_274797064.1">
    <property type="nucleotide sequence ID" value="NZ_CP113527.1"/>
</dbReference>
<gene>
    <name evidence="1" type="ORF">OU989_10360</name>
</gene>
<reference evidence="1" key="1">
    <citation type="submission" date="2022-11" db="EMBL/GenBank/DDBJ databases">
        <title>Lysinibacillus irui.</title>
        <authorList>
            <person name="Akintayo S.O."/>
        </authorList>
    </citation>
    <scope>NUCLEOTIDE SEQUENCE</scope>
    <source>
        <strain evidence="1">IRB4-01</strain>
    </source>
</reference>
<evidence type="ECO:0000313" key="2">
    <source>
        <dbReference type="Proteomes" id="UP001219585"/>
    </source>
</evidence>
<protein>
    <submittedName>
        <fullName evidence="1">Uncharacterized protein</fullName>
    </submittedName>
</protein>
<dbReference type="KEGG" id="liu:OU989_10360"/>
<dbReference type="EMBL" id="CP113527">
    <property type="protein sequence ID" value="WDV08846.1"/>
    <property type="molecule type" value="Genomic_DNA"/>
</dbReference>
<accession>A0AAJ5UTA2</accession>
<dbReference type="AlphaFoldDB" id="A0AAJ5UTA2"/>